<sequence length="145" mass="16323">LWRLPSPSRPNPSPPKLQTLPPVVQFAAPARESGVRVSHPRSRFSRRSCKIWRMETAAPKEAPPPQPQPGVEEDGTLSATAAMARDAAVLFQSRRYAECADVLAQLLLKKEGDPKRSFIIWLSQNRLWMVVLIQKSCLRFLAVLR</sequence>
<reference evidence="2" key="3">
    <citation type="journal article" date="2017" name="Nature">
        <title>Genome sequence of the progenitor of the wheat D genome Aegilops tauschii.</title>
        <authorList>
            <person name="Luo M.C."/>
            <person name="Gu Y.Q."/>
            <person name="Puiu D."/>
            <person name="Wang H."/>
            <person name="Twardziok S.O."/>
            <person name="Deal K.R."/>
            <person name="Huo N."/>
            <person name="Zhu T."/>
            <person name="Wang L."/>
            <person name="Wang Y."/>
            <person name="McGuire P.E."/>
            <person name="Liu S."/>
            <person name="Long H."/>
            <person name="Ramasamy R.K."/>
            <person name="Rodriguez J.C."/>
            <person name="Van S.L."/>
            <person name="Yuan L."/>
            <person name="Wang Z."/>
            <person name="Xia Z."/>
            <person name="Xiao L."/>
            <person name="Anderson O.D."/>
            <person name="Ouyang S."/>
            <person name="Liang Y."/>
            <person name="Zimin A.V."/>
            <person name="Pertea G."/>
            <person name="Qi P."/>
            <person name="Bennetzen J.L."/>
            <person name="Dai X."/>
            <person name="Dawson M.W."/>
            <person name="Muller H.G."/>
            <person name="Kugler K."/>
            <person name="Rivarola-Duarte L."/>
            <person name="Spannagl M."/>
            <person name="Mayer K.F.X."/>
            <person name="Lu F.H."/>
            <person name="Bevan M.W."/>
            <person name="Leroy P."/>
            <person name="Li P."/>
            <person name="You F.M."/>
            <person name="Sun Q."/>
            <person name="Liu Z."/>
            <person name="Lyons E."/>
            <person name="Wicker T."/>
            <person name="Salzberg S.L."/>
            <person name="Devos K.M."/>
            <person name="Dvorak J."/>
        </authorList>
    </citation>
    <scope>NUCLEOTIDE SEQUENCE [LARGE SCALE GENOMIC DNA]</scope>
    <source>
        <strain evidence="2">cv. AL8/78</strain>
    </source>
</reference>
<reference evidence="2" key="4">
    <citation type="submission" date="2019-03" db="UniProtKB">
        <authorList>
            <consortium name="EnsemblPlants"/>
        </authorList>
    </citation>
    <scope>IDENTIFICATION</scope>
</reference>
<reference evidence="3" key="1">
    <citation type="journal article" date="2014" name="Science">
        <title>Ancient hybridizations among the ancestral genomes of bread wheat.</title>
        <authorList>
            <consortium name="International Wheat Genome Sequencing Consortium,"/>
            <person name="Marcussen T."/>
            <person name="Sandve S.R."/>
            <person name="Heier L."/>
            <person name="Spannagl M."/>
            <person name="Pfeifer M."/>
            <person name="Jakobsen K.S."/>
            <person name="Wulff B.B."/>
            <person name="Steuernagel B."/>
            <person name="Mayer K.F."/>
            <person name="Olsen O.A."/>
        </authorList>
    </citation>
    <scope>NUCLEOTIDE SEQUENCE [LARGE SCALE GENOMIC DNA]</scope>
    <source>
        <strain evidence="3">cv. AL8/78</strain>
    </source>
</reference>
<dbReference type="EnsemblPlants" id="AET5Gv20410600.3">
    <property type="protein sequence ID" value="AET5Gv20410600.3"/>
    <property type="gene ID" value="AET5Gv20410600"/>
</dbReference>
<feature type="region of interest" description="Disordered" evidence="1">
    <location>
        <begin position="1"/>
        <end position="21"/>
    </location>
</feature>
<organism evidence="2 3">
    <name type="scientific">Aegilops tauschii subsp. strangulata</name>
    <name type="common">Goatgrass</name>
    <dbReference type="NCBI Taxonomy" id="200361"/>
    <lineage>
        <taxon>Eukaryota</taxon>
        <taxon>Viridiplantae</taxon>
        <taxon>Streptophyta</taxon>
        <taxon>Embryophyta</taxon>
        <taxon>Tracheophyta</taxon>
        <taxon>Spermatophyta</taxon>
        <taxon>Magnoliopsida</taxon>
        <taxon>Liliopsida</taxon>
        <taxon>Poales</taxon>
        <taxon>Poaceae</taxon>
        <taxon>BOP clade</taxon>
        <taxon>Pooideae</taxon>
        <taxon>Triticodae</taxon>
        <taxon>Triticeae</taxon>
        <taxon>Triticinae</taxon>
        <taxon>Aegilops</taxon>
    </lineage>
</organism>
<protein>
    <recommendedName>
        <fullName evidence="4">CCR4-NOT transcription complex subunit 10</fullName>
    </recommendedName>
</protein>
<evidence type="ECO:0000313" key="2">
    <source>
        <dbReference type="EnsemblPlants" id="AET5Gv20410600.3"/>
    </source>
</evidence>
<evidence type="ECO:0000256" key="1">
    <source>
        <dbReference type="SAM" id="MobiDB-lite"/>
    </source>
</evidence>
<name>A0A453KGY3_AEGTS</name>
<proteinExistence type="predicted"/>
<keyword evidence="3" id="KW-1185">Reference proteome</keyword>
<dbReference type="Proteomes" id="UP000015105">
    <property type="component" value="Chromosome 5D"/>
</dbReference>
<dbReference type="AlphaFoldDB" id="A0A453KGY3"/>
<reference evidence="3" key="2">
    <citation type="journal article" date="2017" name="Nat. Plants">
        <title>The Aegilops tauschii genome reveals multiple impacts of transposons.</title>
        <authorList>
            <person name="Zhao G."/>
            <person name="Zou C."/>
            <person name="Li K."/>
            <person name="Wang K."/>
            <person name="Li T."/>
            <person name="Gao L."/>
            <person name="Zhang X."/>
            <person name="Wang H."/>
            <person name="Yang Z."/>
            <person name="Liu X."/>
            <person name="Jiang W."/>
            <person name="Mao L."/>
            <person name="Kong X."/>
            <person name="Jiao Y."/>
            <person name="Jia J."/>
        </authorList>
    </citation>
    <scope>NUCLEOTIDE SEQUENCE [LARGE SCALE GENOMIC DNA]</scope>
    <source>
        <strain evidence="3">cv. AL8/78</strain>
    </source>
</reference>
<reference evidence="2" key="5">
    <citation type="journal article" date="2021" name="G3 (Bethesda)">
        <title>Aegilops tauschii genome assembly Aet v5.0 features greater sequence contiguity and improved annotation.</title>
        <authorList>
            <person name="Wang L."/>
            <person name="Zhu T."/>
            <person name="Rodriguez J.C."/>
            <person name="Deal K.R."/>
            <person name="Dubcovsky J."/>
            <person name="McGuire P.E."/>
            <person name="Lux T."/>
            <person name="Spannagl M."/>
            <person name="Mayer K.F.X."/>
            <person name="Baldrich P."/>
            <person name="Meyers B.C."/>
            <person name="Huo N."/>
            <person name="Gu Y.Q."/>
            <person name="Zhou H."/>
            <person name="Devos K.M."/>
            <person name="Bennetzen J.L."/>
            <person name="Unver T."/>
            <person name="Budak H."/>
            <person name="Gulick P.J."/>
            <person name="Galiba G."/>
            <person name="Kalapos B."/>
            <person name="Nelson D.R."/>
            <person name="Li P."/>
            <person name="You F.M."/>
            <person name="Luo M.C."/>
            <person name="Dvorak J."/>
        </authorList>
    </citation>
    <scope>NUCLEOTIDE SEQUENCE [LARGE SCALE GENOMIC DNA]</scope>
    <source>
        <strain evidence="2">cv. AL8/78</strain>
    </source>
</reference>
<accession>A0A453KGY3</accession>
<dbReference type="Gramene" id="AET5Gv20410600.3">
    <property type="protein sequence ID" value="AET5Gv20410600.3"/>
    <property type="gene ID" value="AET5Gv20410600"/>
</dbReference>
<evidence type="ECO:0008006" key="4">
    <source>
        <dbReference type="Google" id="ProtNLM"/>
    </source>
</evidence>
<evidence type="ECO:0000313" key="3">
    <source>
        <dbReference type="Proteomes" id="UP000015105"/>
    </source>
</evidence>